<evidence type="ECO:0000256" key="8">
    <source>
        <dbReference type="ARBA" id="ARBA00022840"/>
    </source>
</evidence>
<accession>A0A9P9WCY3</accession>
<organism evidence="11 12">
    <name type="scientific">Neoarthrinium moseri</name>
    <dbReference type="NCBI Taxonomy" id="1658444"/>
    <lineage>
        <taxon>Eukaryota</taxon>
        <taxon>Fungi</taxon>
        <taxon>Dikarya</taxon>
        <taxon>Ascomycota</taxon>
        <taxon>Pezizomycotina</taxon>
        <taxon>Sordariomycetes</taxon>
        <taxon>Xylariomycetidae</taxon>
        <taxon>Amphisphaeriales</taxon>
        <taxon>Apiosporaceae</taxon>
        <taxon>Neoarthrinium</taxon>
    </lineage>
</organism>
<evidence type="ECO:0000256" key="3">
    <source>
        <dbReference type="ARBA" id="ARBA00012217"/>
    </source>
</evidence>
<name>A0A9P9WCY3_9PEZI</name>
<evidence type="ECO:0000256" key="2">
    <source>
        <dbReference type="ARBA" id="ARBA00010190"/>
    </source>
</evidence>
<evidence type="ECO:0000313" key="11">
    <source>
        <dbReference type="EMBL" id="KAI1857451.1"/>
    </source>
</evidence>
<gene>
    <name evidence="11" type="ORF">JX265_011186</name>
</gene>
<dbReference type="InterPro" id="IPR001636">
    <property type="entry name" value="SAICAR_synth"/>
</dbReference>
<dbReference type="NCBIfam" id="NF010568">
    <property type="entry name" value="PRK13961.1"/>
    <property type="match status" value="1"/>
</dbReference>
<evidence type="ECO:0000256" key="1">
    <source>
        <dbReference type="ARBA" id="ARBA00004672"/>
    </source>
</evidence>
<dbReference type="CDD" id="cd01414">
    <property type="entry name" value="SAICAR_synt_Sc"/>
    <property type="match status" value="1"/>
</dbReference>
<dbReference type="InterPro" id="IPR028923">
    <property type="entry name" value="SAICAR_synt/ADE2_N"/>
</dbReference>
<comment type="similarity">
    <text evidence="2">Belongs to the SAICAR synthetase family.</text>
</comment>
<evidence type="ECO:0000256" key="6">
    <source>
        <dbReference type="ARBA" id="ARBA00022741"/>
    </source>
</evidence>
<comment type="caution">
    <text evidence="11">The sequence shown here is derived from an EMBL/GenBank/DDBJ whole genome shotgun (WGS) entry which is preliminary data.</text>
</comment>
<dbReference type="FunFam" id="3.30.470.20:FF:000015">
    <property type="entry name" value="Phosphoribosylaminoimidazole-succinocarboxamide synthase"/>
    <property type="match status" value="1"/>
</dbReference>
<dbReference type="AlphaFoldDB" id="A0A9P9WCY3"/>
<dbReference type="GO" id="GO:0005524">
    <property type="term" value="F:ATP binding"/>
    <property type="evidence" value="ECO:0007669"/>
    <property type="project" value="UniProtKB-KW"/>
</dbReference>
<dbReference type="GO" id="GO:0006189">
    <property type="term" value="P:'de novo' IMP biosynthetic process"/>
    <property type="evidence" value="ECO:0007669"/>
    <property type="project" value="TreeGrafter"/>
</dbReference>
<keyword evidence="6" id="KW-0547">Nucleotide-binding</keyword>
<evidence type="ECO:0000256" key="4">
    <source>
        <dbReference type="ARBA" id="ARBA00016460"/>
    </source>
</evidence>
<dbReference type="InterPro" id="IPR018236">
    <property type="entry name" value="SAICAR_synthetase_CS"/>
</dbReference>
<dbReference type="PROSITE" id="PS01057">
    <property type="entry name" value="SAICAR_SYNTHETASE_1"/>
    <property type="match status" value="1"/>
</dbReference>
<evidence type="ECO:0000256" key="9">
    <source>
        <dbReference type="ARBA" id="ARBA00030409"/>
    </source>
</evidence>
<dbReference type="Proteomes" id="UP000829685">
    <property type="component" value="Unassembled WGS sequence"/>
</dbReference>
<dbReference type="GO" id="GO:0004639">
    <property type="term" value="F:phosphoribosylaminoimidazolesuccinocarboxamide synthase activity"/>
    <property type="evidence" value="ECO:0007669"/>
    <property type="project" value="UniProtKB-EC"/>
</dbReference>
<keyword evidence="8" id="KW-0067">ATP-binding</keyword>
<dbReference type="HAMAP" id="MF_00137">
    <property type="entry name" value="SAICAR_synth"/>
    <property type="match status" value="1"/>
</dbReference>
<dbReference type="GO" id="GO:0005737">
    <property type="term" value="C:cytoplasm"/>
    <property type="evidence" value="ECO:0007669"/>
    <property type="project" value="TreeGrafter"/>
</dbReference>
<dbReference type="PANTHER" id="PTHR43700:SF1">
    <property type="entry name" value="PHOSPHORIBOSYLAMINOIMIDAZOLE-SUCCINOCARBOXAMIDE SYNTHASE"/>
    <property type="match status" value="1"/>
</dbReference>
<evidence type="ECO:0000259" key="10">
    <source>
        <dbReference type="Pfam" id="PF01259"/>
    </source>
</evidence>
<dbReference type="Gene3D" id="3.30.470.20">
    <property type="entry name" value="ATP-grasp fold, B domain"/>
    <property type="match status" value="1"/>
</dbReference>
<dbReference type="SUPFAM" id="SSF56104">
    <property type="entry name" value="SAICAR synthase-like"/>
    <property type="match status" value="1"/>
</dbReference>
<evidence type="ECO:0000256" key="5">
    <source>
        <dbReference type="ARBA" id="ARBA00022598"/>
    </source>
</evidence>
<keyword evidence="12" id="KW-1185">Reference proteome</keyword>
<dbReference type="Pfam" id="PF01259">
    <property type="entry name" value="SAICAR_synt"/>
    <property type="match status" value="1"/>
</dbReference>
<keyword evidence="7" id="KW-0658">Purine biosynthesis</keyword>
<protein>
    <recommendedName>
        <fullName evidence="4">Phosphoribosylaminoimidazole-succinocarboxamide synthase</fullName>
        <ecNumber evidence="3">6.3.2.6</ecNumber>
    </recommendedName>
    <alternativeName>
        <fullName evidence="9">SAICAR synthetase</fullName>
    </alternativeName>
</protein>
<keyword evidence="5" id="KW-0436">Ligase</keyword>
<dbReference type="EMBL" id="JAFIMR010000040">
    <property type="protein sequence ID" value="KAI1857451.1"/>
    <property type="molecule type" value="Genomic_DNA"/>
</dbReference>
<reference evidence="11" key="1">
    <citation type="submission" date="2021-03" db="EMBL/GenBank/DDBJ databases">
        <title>Revisited historic fungal species revealed as producer of novel bioactive compounds through whole genome sequencing and comparative genomics.</title>
        <authorList>
            <person name="Vignolle G.A."/>
            <person name="Hochenegger N."/>
            <person name="Mach R.L."/>
            <person name="Mach-Aigner A.R."/>
            <person name="Javad Rahimi M."/>
            <person name="Salim K.A."/>
            <person name="Chan C.M."/>
            <person name="Lim L.B.L."/>
            <person name="Cai F."/>
            <person name="Druzhinina I.S."/>
            <person name="U'Ren J.M."/>
            <person name="Derntl C."/>
        </authorList>
    </citation>
    <scope>NUCLEOTIDE SEQUENCE</scope>
    <source>
        <strain evidence="11">TUCIM 5799</strain>
    </source>
</reference>
<dbReference type="Gene3D" id="3.30.200.20">
    <property type="entry name" value="Phosphorylase Kinase, domain 1"/>
    <property type="match status" value="1"/>
</dbReference>
<evidence type="ECO:0000256" key="7">
    <source>
        <dbReference type="ARBA" id="ARBA00022755"/>
    </source>
</evidence>
<comment type="pathway">
    <text evidence="1">Purine metabolism; IMP biosynthesis via de novo pathway; 5-amino-1-(5-phospho-D-ribosyl)imidazole-4-carboxamide from 5-amino-1-(5-phospho-D-ribosyl)imidazole-4-carboxylate: step 1/2.</text>
</comment>
<proteinExistence type="inferred from homology"/>
<dbReference type="PANTHER" id="PTHR43700">
    <property type="entry name" value="PHOSPHORIBOSYLAMINOIMIDAZOLE-SUCCINOCARBOXAMIDE SYNTHASE"/>
    <property type="match status" value="1"/>
</dbReference>
<evidence type="ECO:0000313" key="12">
    <source>
        <dbReference type="Proteomes" id="UP000829685"/>
    </source>
</evidence>
<dbReference type="NCBIfam" id="TIGR00081">
    <property type="entry name" value="purC"/>
    <property type="match status" value="1"/>
</dbReference>
<dbReference type="EC" id="6.3.2.6" evidence="3"/>
<sequence>MPSPAVTSVEVSSLPLVATGKVRNLYEIDQSTLLLVASDRISAYDVVLQNGIPDKGKILTQVSSHWFSVLAEKIPTLKHHLLTLAPPSSLTPAERSLVEGRCMQVRKLNVLPIEVIVRGYITGSAWSEYTEKGTVHGIPQPAGLQYCAAFPDGPIYTPSTKAVQGEKDENITPDQARKIVGDKVADRIAELSVTIYKAAAEYAKARDIIIADTKFEFAYDEASDDIVLVDEVLTPDSSRFWPADAYEVGREQDSFDKQYLRNWLTSNKLKGKEGVEIPEDIVSQTRERYNQIFEVLTSPVPSSVCAQGCVCLGHLGAVSKRAHIAEILTFIDGYSD</sequence>
<feature type="domain" description="SAICAR synthetase/ADE2 N-terminal" evidence="10">
    <location>
        <begin position="17"/>
        <end position="275"/>
    </location>
</feature>